<dbReference type="InterPro" id="IPR008271">
    <property type="entry name" value="Ser/Thr_kinase_AS"/>
</dbReference>
<evidence type="ECO:0000256" key="1">
    <source>
        <dbReference type="ARBA" id="ARBA00012513"/>
    </source>
</evidence>
<dbReference type="InterPro" id="IPR001245">
    <property type="entry name" value="Ser-Thr/Tyr_kinase_cat_dom"/>
</dbReference>
<dbReference type="Gene3D" id="1.10.510.10">
    <property type="entry name" value="Transferase(Phosphotransferase) domain 1"/>
    <property type="match status" value="1"/>
</dbReference>
<dbReference type="GO" id="GO:0004674">
    <property type="term" value="F:protein serine/threonine kinase activity"/>
    <property type="evidence" value="ECO:0007669"/>
    <property type="project" value="UniProtKB-KW"/>
</dbReference>
<keyword evidence="4 7" id="KW-0418">Kinase</keyword>
<dbReference type="InterPro" id="IPR000719">
    <property type="entry name" value="Prot_kinase_dom"/>
</dbReference>
<dbReference type="GO" id="GO:0005524">
    <property type="term" value="F:ATP binding"/>
    <property type="evidence" value="ECO:0007669"/>
    <property type="project" value="UniProtKB-KW"/>
</dbReference>
<evidence type="ECO:0000256" key="3">
    <source>
        <dbReference type="ARBA" id="ARBA00022741"/>
    </source>
</evidence>
<keyword evidence="2" id="KW-0808">Transferase</keyword>
<reference evidence="7" key="1">
    <citation type="submission" date="2012-10" db="EMBL/GenBank/DDBJ databases">
        <title>Immune-Related transcriptome of Coptotermes formosanus Shiraki workers: the defense mechanism.</title>
        <authorList>
            <person name="Hussain A."/>
            <person name="Li Y.F."/>
            <person name="Cheng Y."/>
            <person name="Liu Y."/>
            <person name="Chen C.C."/>
            <person name="Wen S.Y."/>
        </authorList>
    </citation>
    <scope>NUCLEOTIDE SEQUENCE</scope>
</reference>
<dbReference type="PROSITE" id="PS50011">
    <property type="entry name" value="PROTEIN_KINASE_DOM"/>
    <property type="match status" value="1"/>
</dbReference>
<dbReference type="PANTHER" id="PTHR43671:SF13">
    <property type="entry name" value="SERINE_THREONINE-PROTEIN KINASE NEK2"/>
    <property type="match status" value="1"/>
</dbReference>
<dbReference type="PRINTS" id="PR00109">
    <property type="entry name" value="TYRKINASE"/>
</dbReference>
<keyword evidence="7" id="KW-0723">Serine/threonine-protein kinase</keyword>
<dbReference type="PANTHER" id="PTHR43671">
    <property type="entry name" value="SERINE/THREONINE-PROTEIN KINASE NEK"/>
    <property type="match status" value="1"/>
</dbReference>
<dbReference type="SMART" id="SM00220">
    <property type="entry name" value="S_TKc"/>
    <property type="match status" value="1"/>
</dbReference>
<evidence type="ECO:0000256" key="4">
    <source>
        <dbReference type="ARBA" id="ARBA00022777"/>
    </source>
</evidence>
<keyword evidence="3" id="KW-0547">Nucleotide-binding</keyword>
<proteinExistence type="evidence at transcript level"/>
<accession>L0AV63</accession>
<dbReference type="EC" id="2.7.11.1" evidence="1"/>
<dbReference type="AlphaFoldDB" id="L0AV63"/>
<evidence type="ECO:0000256" key="2">
    <source>
        <dbReference type="ARBA" id="ARBA00022679"/>
    </source>
</evidence>
<dbReference type="InterPro" id="IPR050660">
    <property type="entry name" value="NEK_Ser/Thr_kinase"/>
</dbReference>
<dbReference type="GO" id="GO:0006950">
    <property type="term" value="P:response to stress"/>
    <property type="evidence" value="ECO:0007669"/>
    <property type="project" value="UniProtKB-ARBA"/>
</dbReference>
<dbReference type="PIRSF" id="PIRSF000654">
    <property type="entry name" value="Integrin-linked_kinase"/>
    <property type="match status" value="1"/>
</dbReference>
<dbReference type="EMBL" id="JX915895">
    <property type="protein sequence ID" value="AFZ78861.1"/>
    <property type="molecule type" value="mRNA"/>
</dbReference>
<dbReference type="InterPro" id="IPR011009">
    <property type="entry name" value="Kinase-like_dom_sf"/>
</dbReference>
<dbReference type="Pfam" id="PF00069">
    <property type="entry name" value="Pkinase"/>
    <property type="match status" value="1"/>
</dbReference>
<name>L0AV63_COPFO</name>
<sequence>MNLQRFKIDPLPLGCASLSTLMKAFDTVEKRDVCLEVVSLDHYEDYQEYFDNEVAILKKLKHQNVIGFYGSFSTNERFYIALEFVKGGDLESYLRNVMPPLPEATVLSFFSQMISFLKYLHQLKVIHRDLKPGNILLAEGNIVKISGFTFSKLFETDDFVATSKVGTPSYLPPEIIKEEPYSFPVDVWCLGCIIYECMTGKPPFYHQNIAQLEKLITTTDPNPIGGNYSPVLKETVMKMLEKDPNKRISIEQIQKSLSFL</sequence>
<evidence type="ECO:0000313" key="7">
    <source>
        <dbReference type="EMBL" id="AFZ78861.1"/>
    </source>
</evidence>
<dbReference type="SUPFAM" id="SSF56112">
    <property type="entry name" value="Protein kinase-like (PK-like)"/>
    <property type="match status" value="1"/>
</dbReference>
<protein>
    <recommendedName>
        <fullName evidence="1">non-specific serine/threonine protein kinase</fullName>
        <ecNumber evidence="1">2.7.11.1</ecNumber>
    </recommendedName>
</protein>
<dbReference type="PROSITE" id="PS00108">
    <property type="entry name" value="PROTEIN_KINASE_ST"/>
    <property type="match status" value="1"/>
</dbReference>
<evidence type="ECO:0000259" key="6">
    <source>
        <dbReference type="PROSITE" id="PS50011"/>
    </source>
</evidence>
<organism evidence="7">
    <name type="scientific">Coptotermes formosanus</name>
    <name type="common">Formosan subterranean termite</name>
    <dbReference type="NCBI Taxonomy" id="36987"/>
    <lineage>
        <taxon>Eukaryota</taxon>
        <taxon>Metazoa</taxon>
        <taxon>Ecdysozoa</taxon>
        <taxon>Arthropoda</taxon>
        <taxon>Hexapoda</taxon>
        <taxon>Insecta</taxon>
        <taxon>Pterygota</taxon>
        <taxon>Neoptera</taxon>
        <taxon>Polyneoptera</taxon>
        <taxon>Dictyoptera</taxon>
        <taxon>Blattodea</taxon>
        <taxon>Blattoidea</taxon>
        <taxon>Termitoidae</taxon>
        <taxon>Rhinotermitidae</taxon>
        <taxon>Coptotermes</taxon>
    </lineage>
</organism>
<feature type="domain" description="Protein kinase" evidence="6">
    <location>
        <begin position="7"/>
        <end position="260"/>
    </location>
</feature>
<keyword evidence="5" id="KW-0067">ATP-binding</keyword>
<evidence type="ECO:0000256" key="5">
    <source>
        <dbReference type="ARBA" id="ARBA00022840"/>
    </source>
</evidence>